<keyword evidence="2" id="KW-0732">Signal</keyword>
<feature type="non-terminal residue" evidence="3">
    <location>
        <position position="347"/>
    </location>
</feature>
<proteinExistence type="predicted"/>
<feature type="signal peptide" evidence="2">
    <location>
        <begin position="1"/>
        <end position="20"/>
    </location>
</feature>
<dbReference type="Proteomes" id="UP001165060">
    <property type="component" value="Unassembled WGS sequence"/>
</dbReference>
<evidence type="ECO:0008006" key="5">
    <source>
        <dbReference type="Google" id="ProtNLM"/>
    </source>
</evidence>
<evidence type="ECO:0000256" key="2">
    <source>
        <dbReference type="SAM" id="SignalP"/>
    </source>
</evidence>
<feature type="region of interest" description="Disordered" evidence="1">
    <location>
        <begin position="328"/>
        <end position="347"/>
    </location>
</feature>
<accession>A0ABQ6MW89</accession>
<organism evidence="3 4">
    <name type="scientific">Tetraparma gracilis</name>
    <dbReference type="NCBI Taxonomy" id="2962635"/>
    <lineage>
        <taxon>Eukaryota</taxon>
        <taxon>Sar</taxon>
        <taxon>Stramenopiles</taxon>
        <taxon>Ochrophyta</taxon>
        <taxon>Bolidophyceae</taxon>
        <taxon>Parmales</taxon>
        <taxon>Triparmaceae</taxon>
        <taxon>Tetraparma</taxon>
    </lineage>
</organism>
<evidence type="ECO:0000313" key="4">
    <source>
        <dbReference type="Proteomes" id="UP001165060"/>
    </source>
</evidence>
<sequence length="347" mass="37741">MDLNADVLGHVLSFLPVASAASLAGTCTSARAVATDRVHLRGVIARELFPPSGQARALELLARSDDPRELYRSFAFGARAAPETSLEGLTFMVRVDGEGGATKWFPSAARGWPCGIELRFPEELALALARESLYDLVGGATETGISRALGTVRIMVVDEGGRSGRLGVYSEFECHDGEMWTDDRFQGWDAPANVGHWADASVDCVPALKEYQPGRLRGYGVKLELQACLLACPCTPFDVPDGPDGYPEIPYEEYKLQSGKPFGINLSFMQMDWRGNASGDPGEAQGGELGFRDTVLLVRSIARGGHVTGPRTNGPYWNVELRGSYDEERGSDFDMGRYDEERGSDFD</sequence>
<feature type="chain" id="PRO_5046268137" description="F-box domain-containing protein" evidence="2">
    <location>
        <begin position="21"/>
        <end position="347"/>
    </location>
</feature>
<reference evidence="3 4" key="1">
    <citation type="journal article" date="2023" name="Commun. Biol.">
        <title>Genome analysis of Parmales, the sister group of diatoms, reveals the evolutionary specialization of diatoms from phago-mixotrophs to photoautotrophs.</title>
        <authorList>
            <person name="Ban H."/>
            <person name="Sato S."/>
            <person name="Yoshikawa S."/>
            <person name="Yamada K."/>
            <person name="Nakamura Y."/>
            <person name="Ichinomiya M."/>
            <person name="Sato N."/>
            <person name="Blanc-Mathieu R."/>
            <person name="Endo H."/>
            <person name="Kuwata A."/>
            <person name="Ogata H."/>
        </authorList>
    </citation>
    <scope>NUCLEOTIDE SEQUENCE [LARGE SCALE GENOMIC DNA]</scope>
</reference>
<keyword evidence="4" id="KW-1185">Reference proteome</keyword>
<protein>
    <recommendedName>
        <fullName evidence="5">F-box domain-containing protein</fullName>
    </recommendedName>
</protein>
<gene>
    <name evidence="3" type="ORF">TeGR_g11907</name>
</gene>
<name>A0ABQ6MW89_9STRA</name>
<dbReference type="InterPro" id="IPR036047">
    <property type="entry name" value="F-box-like_dom_sf"/>
</dbReference>
<dbReference type="SUPFAM" id="SSF81383">
    <property type="entry name" value="F-box domain"/>
    <property type="match status" value="1"/>
</dbReference>
<dbReference type="EMBL" id="BRYB01000609">
    <property type="protein sequence ID" value="GMI33914.1"/>
    <property type="molecule type" value="Genomic_DNA"/>
</dbReference>
<evidence type="ECO:0000256" key="1">
    <source>
        <dbReference type="SAM" id="MobiDB-lite"/>
    </source>
</evidence>
<comment type="caution">
    <text evidence="3">The sequence shown here is derived from an EMBL/GenBank/DDBJ whole genome shotgun (WGS) entry which is preliminary data.</text>
</comment>
<evidence type="ECO:0000313" key="3">
    <source>
        <dbReference type="EMBL" id="GMI33914.1"/>
    </source>
</evidence>